<dbReference type="Gramene" id="mRNA:HanXRQr2_Chr03g0116691">
    <property type="protein sequence ID" value="mRNA:HanXRQr2_Chr03g0116691"/>
    <property type="gene ID" value="HanXRQr2_Chr03g0116691"/>
</dbReference>
<dbReference type="Proteomes" id="UP000215914">
    <property type="component" value="Unassembled WGS sequence"/>
</dbReference>
<feature type="compositionally biased region" description="Low complexity" evidence="1">
    <location>
        <begin position="98"/>
        <end position="107"/>
    </location>
</feature>
<feature type="region of interest" description="Disordered" evidence="1">
    <location>
        <begin position="240"/>
        <end position="265"/>
    </location>
</feature>
<accession>A0A9K3NVM1</accession>
<reference evidence="3" key="1">
    <citation type="journal article" date="2017" name="Nature">
        <title>The sunflower genome provides insights into oil metabolism, flowering and Asterid evolution.</title>
        <authorList>
            <person name="Badouin H."/>
            <person name="Gouzy J."/>
            <person name="Grassa C.J."/>
            <person name="Murat F."/>
            <person name="Staton S.E."/>
            <person name="Cottret L."/>
            <person name="Lelandais-Briere C."/>
            <person name="Owens G.L."/>
            <person name="Carrere S."/>
            <person name="Mayjonade B."/>
            <person name="Legrand L."/>
            <person name="Gill N."/>
            <person name="Kane N.C."/>
            <person name="Bowers J.E."/>
            <person name="Hubner S."/>
            <person name="Bellec A."/>
            <person name="Berard A."/>
            <person name="Berges H."/>
            <person name="Blanchet N."/>
            <person name="Boniface M.C."/>
            <person name="Brunel D."/>
            <person name="Catrice O."/>
            <person name="Chaidir N."/>
            <person name="Claudel C."/>
            <person name="Donnadieu C."/>
            <person name="Faraut T."/>
            <person name="Fievet G."/>
            <person name="Helmstetter N."/>
            <person name="King M."/>
            <person name="Knapp S.J."/>
            <person name="Lai Z."/>
            <person name="Le Paslier M.C."/>
            <person name="Lippi Y."/>
            <person name="Lorenzon L."/>
            <person name="Mandel J.R."/>
            <person name="Marage G."/>
            <person name="Marchand G."/>
            <person name="Marquand E."/>
            <person name="Bret-Mestries E."/>
            <person name="Morien E."/>
            <person name="Nambeesan S."/>
            <person name="Nguyen T."/>
            <person name="Pegot-Espagnet P."/>
            <person name="Pouilly N."/>
            <person name="Raftis F."/>
            <person name="Sallet E."/>
            <person name="Schiex T."/>
            <person name="Thomas J."/>
            <person name="Vandecasteele C."/>
            <person name="Vares D."/>
            <person name="Vear F."/>
            <person name="Vautrin S."/>
            <person name="Crespi M."/>
            <person name="Mangin B."/>
            <person name="Burke J.M."/>
            <person name="Salse J."/>
            <person name="Munos S."/>
            <person name="Vincourt P."/>
            <person name="Rieseberg L.H."/>
            <person name="Langlade N.B."/>
        </authorList>
    </citation>
    <scope>NUCLEOTIDE SEQUENCE</scope>
    <source>
        <tissue evidence="3">Leaves</tissue>
    </source>
</reference>
<evidence type="ECO:0000313" key="4">
    <source>
        <dbReference type="Proteomes" id="UP000215914"/>
    </source>
</evidence>
<protein>
    <submittedName>
        <fullName evidence="3">Uncharacterized protein</fullName>
    </submittedName>
</protein>
<keyword evidence="2" id="KW-0472">Membrane</keyword>
<name>A0A9K3NVM1_HELAN</name>
<feature type="transmembrane region" description="Helical" evidence="2">
    <location>
        <begin position="275"/>
        <end position="294"/>
    </location>
</feature>
<dbReference type="AlphaFoldDB" id="A0A9K3NVM1"/>
<keyword evidence="4" id="KW-1185">Reference proteome</keyword>
<feature type="region of interest" description="Disordered" evidence="1">
    <location>
        <begin position="52"/>
        <end position="71"/>
    </location>
</feature>
<organism evidence="3 4">
    <name type="scientific">Helianthus annuus</name>
    <name type="common">Common sunflower</name>
    <dbReference type="NCBI Taxonomy" id="4232"/>
    <lineage>
        <taxon>Eukaryota</taxon>
        <taxon>Viridiplantae</taxon>
        <taxon>Streptophyta</taxon>
        <taxon>Embryophyta</taxon>
        <taxon>Tracheophyta</taxon>
        <taxon>Spermatophyta</taxon>
        <taxon>Magnoliopsida</taxon>
        <taxon>eudicotyledons</taxon>
        <taxon>Gunneridae</taxon>
        <taxon>Pentapetalae</taxon>
        <taxon>asterids</taxon>
        <taxon>campanulids</taxon>
        <taxon>Asterales</taxon>
        <taxon>Asteraceae</taxon>
        <taxon>Asteroideae</taxon>
        <taxon>Heliantheae alliance</taxon>
        <taxon>Heliantheae</taxon>
        <taxon>Helianthus</taxon>
    </lineage>
</organism>
<keyword evidence="2" id="KW-1133">Transmembrane helix</keyword>
<feature type="compositionally biased region" description="Basic and acidic residues" evidence="1">
    <location>
        <begin position="110"/>
        <end position="133"/>
    </location>
</feature>
<reference evidence="3" key="2">
    <citation type="submission" date="2020-06" db="EMBL/GenBank/DDBJ databases">
        <title>Helianthus annuus Genome sequencing and assembly Release 2.</title>
        <authorList>
            <person name="Gouzy J."/>
            <person name="Langlade N."/>
            <person name="Munos S."/>
        </authorList>
    </citation>
    <scope>NUCLEOTIDE SEQUENCE</scope>
    <source>
        <tissue evidence="3">Leaves</tissue>
    </source>
</reference>
<keyword evidence="2" id="KW-0812">Transmembrane</keyword>
<gene>
    <name evidence="3" type="ORF">HanXRQr2_Chr03g0116691</name>
</gene>
<comment type="caution">
    <text evidence="3">The sequence shown here is derived from an EMBL/GenBank/DDBJ whole genome shotgun (WGS) entry which is preliminary data.</text>
</comment>
<feature type="region of interest" description="Disordered" evidence="1">
    <location>
        <begin position="90"/>
        <end position="149"/>
    </location>
</feature>
<feature type="compositionally biased region" description="Polar residues" evidence="1">
    <location>
        <begin position="134"/>
        <end position="143"/>
    </location>
</feature>
<proteinExistence type="predicted"/>
<dbReference type="EMBL" id="MNCJ02000318">
    <property type="protein sequence ID" value="KAF5814927.1"/>
    <property type="molecule type" value="Genomic_DNA"/>
</dbReference>
<evidence type="ECO:0000313" key="3">
    <source>
        <dbReference type="EMBL" id="KAF5814927.1"/>
    </source>
</evidence>
<evidence type="ECO:0000256" key="2">
    <source>
        <dbReference type="SAM" id="Phobius"/>
    </source>
</evidence>
<evidence type="ECO:0000256" key="1">
    <source>
        <dbReference type="SAM" id="MobiDB-lite"/>
    </source>
</evidence>
<sequence length="319" mass="34537">MDEEDQSKRKRKRKRGRSLIFKTCLLLPGSDDNNEEGKVLASDDNLVYCDLTNKGTNAHPTYARNRSSSSRGRMSTIFKAVLFDTAMKKKIRGKKASKTTTESTNSSNVPDEKTDGSLDKNNHNVVKDSETRGDSLNGSSNVVSLPPETKESLVASSSVNPGAQMLTERKVTSPVASSSVINTGAHMLTERKVTSLVASSSVNTSAQMLTEKKVTSPVASSSVRNGSQMLTERKAVSRVNSLGKKPPLPPISRLPSKKIPEKDNKPATLNNSTSLLCLFIVLAVLVSVVLWISFTTRVTESSNLGSDRYTDMAIVGDEL</sequence>